<dbReference type="CDD" id="cd00586">
    <property type="entry name" value="4HBT"/>
    <property type="match status" value="1"/>
</dbReference>
<dbReference type="KEGG" id="acob:P0Y56_09220"/>
<reference evidence="2" key="1">
    <citation type="submission" date="2023-03" db="EMBL/GenBank/DDBJ databases">
        <title>Andean soil-derived lignocellulolytic bacterial consortium as a source of novel taxa and putative plastic-active enzymes.</title>
        <authorList>
            <person name="Diaz-Garcia L."/>
            <person name="Chuvochina M."/>
            <person name="Feuerriegel G."/>
            <person name="Bunk B."/>
            <person name="Sproer C."/>
            <person name="Streit W.R."/>
            <person name="Rodriguez L.M."/>
            <person name="Overmann J."/>
            <person name="Jimenez D.J."/>
        </authorList>
    </citation>
    <scope>NUCLEOTIDE SEQUENCE</scope>
    <source>
        <strain evidence="2">MAG 26</strain>
    </source>
</reference>
<proteinExistence type="predicted"/>
<evidence type="ECO:0000313" key="2">
    <source>
        <dbReference type="EMBL" id="WEK45216.1"/>
    </source>
</evidence>
<protein>
    <submittedName>
        <fullName evidence="2">Acyl-CoA thioesterase</fullName>
    </submittedName>
</protein>
<name>A0AAJ5X628_9SPHN</name>
<dbReference type="GO" id="GO:0006633">
    <property type="term" value="P:fatty acid biosynthetic process"/>
    <property type="evidence" value="ECO:0007669"/>
    <property type="project" value="InterPro"/>
</dbReference>
<dbReference type="Proteomes" id="UP001218362">
    <property type="component" value="Chromosome"/>
</dbReference>
<sequence length="132" mass="15008">MSSSYTMVFTAGPEHIDFNGHVNNMVWLQWVQDIATAHWEAVAPRDQQAQYAWWVSRHEIDYRGNIAEGDTVTARTFIPDPPQGARFLRCVDFTNAEGKAIVQVRSMWVMIDRNSGRPLRITAEVSGPFLQA</sequence>
<accession>A0AAJ5X628</accession>
<organism evidence="2 3">
    <name type="scientific">Candidatus Andeanibacterium colombiense</name>
    <dbReference type="NCBI Taxonomy" id="3121345"/>
    <lineage>
        <taxon>Bacteria</taxon>
        <taxon>Pseudomonadati</taxon>
        <taxon>Pseudomonadota</taxon>
        <taxon>Alphaproteobacteria</taxon>
        <taxon>Sphingomonadales</taxon>
        <taxon>Sphingomonadaceae</taxon>
        <taxon>Candidatus Andeanibacterium</taxon>
    </lineage>
</organism>
<evidence type="ECO:0000259" key="1">
    <source>
        <dbReference type="Pfam" id="PF01643"/>
    </source>
</evidence>
<dbReference type="AlphaFoldDB" id="A0AAJ5X628"/>
<dbReference type="GO" id="GO:0016790">
    <property type="term" value="F:thiolester hydrolase activity"/>
    <property type="evidence" value="ECO:0007669"/>
    <property type="project" value="InterPro"/>
</dbReference>
<feature type="domain" description="Acyl-ACP thioesterase N-terminal hotdog" evidence="1">
    <location>
        <begin position="5"/>
        <end position="126"/>
    </location>
</feature>
<dbReference type="SUPFAM" id="SSF54637">
    <property type="entry name" value="Thioesterase/thiol ester dehydrase-isomerase"/>
    <property type="match status" value="1"/>
</dbReference>
<dbReference type="InterPro" id="IPR002864">
    <property type="entry name" value="Acyl-ACP_thioesterase_NHD"/>
</dbReference>
<dbReference type="EMBL" id="CP119316">
    <property type="protein sequence ID" value="WEK45216.1"/>
    <property type="molecule type" value="Genomic_DNA"/>
</dbReference>
<evidence type="ECO:0000313" key="3">
    <source>
        <dbReference type="Proteomes" id="UP001218362"/>
    </source>
</evidence>
<gene>
    <name evidence="2" type="ORF">P0Y56_09220</name>
</gene>
<dbReference type="InterPro" id="IPR029069">
    <property type="entry name" value="HotDog_dom_sf"/>
</dbReference>
<dbReference type="Pfam" id="PF01643">
    <property type="entry name" value="Acyl-ACP_TE"/>
    <property type="match status" value="1"/>
</dbReference>
<dbReference type="Gene3D" id="3.10.129.10">
    <property type="entry name" value="Hotdog Thioesterase"/>
    <property type="match status" value="1"/>
</dbReference>